<sequence>MIGLDEATNKELAQVICTLEAQFKLADLLRVLPISPDTFFYWKRRFDQPDKDCQLKHFISRIWNQDHHMGVLRITQALLNDFDLKVNHKRVYRLMQELGIQGEGYHKKIRKYDSSKGPEGTRVKNKLHRRFQTDRPNQKMVSDVTEFKVPQTQERVYFEPIMDLYNNEILTFAITAGSPNLEFALKPLESLVNLIPNQPYKQFLHTDQGWQYRHQAWQRKLKNAHITPSMSRRATCLDNACMESFFNKLKVELGDLSDYHSAKELITAVKKWIIYYNTKRIQMKLGGTSPINYRLRAA</sequence>
<dbReference type="RefSeq" id="WP_131510832.1">
    <property type="nucleotide sequence ID" value="NZ_CAKMBI010000150.1"/>
</dbReference>
<dbReference type="Pfam" id="PF13333">
    <property type="entry name" value="rve_2"/>
    <property type="match status" value="1"/>
</dbReference>
<dbReference type="InterPro" id="IPR050900">
    <property type="entry name" value="Transposase_IS3/IS150/IS904"/>
</dbReference>
<evidence type="ECO:0000313" key="4">
    <source>
        <dbReference type="Proteomes" id="UP000292648"/>
    </source>
</evidence>
<dbReference type="PANTHER" id="PTHR46889:SF5">
    <property type="entry name" value="INTEGRASE PROTEIN"/>
    <property type="match status" value="1"/>
</dbReference>
<dbReference type="AlphaFoldDB" id="A0A4Q9XX88"/>
<dbReference type="InterPro" id="IPR012337">
    <property type="entry name" value="RNaseH-like_sf"/>
</dbReference>
<feature type="domain" description="Integrase catalytic" evidence="2">
    <location>
        <begin position="132"/>
        <end position="298"/>
    </location>
</feature>
<dbReference type="Pfam" id="PF13276">
    <property type="entry name" value="HTH_21"/>
    <property type="match status" value="1"/>
</dbReference>
<proteinExistence type="predicted"/>
<dbReference type="GO" id="GO:0003676">
    <property type="term" value="F:nucleic acid binding"/>
    <property type="evidence" value="ECO:0007669"/>
    <property type="project" value="InterPro"/>
</dbReference>
<dbReference type="PANTHER" id="PTHR46889">
    <property type="entry name" value="TRANSPOSASE INSF FOR INSERTION SEQUENCE IS3B-RELATED"/>
    <property type="match status" value="1"/>
</dbReference>
<dbReference type="GO" id="GO:0015074">
    <property type="term" value="P:DNA integration"/>
    <property type="evidence" value="ECO:0007669"/>
    <property type="project" value="InterPro"/>
</dbReference>
<dbReference type="InterPro" id="IPR001584">
    <property type="entry name" value="Integrase_cat-core"/>
</dbReference>
<organism evidence="3 4">
    <name type="scientific">Lactiplantibacillus paraplantarum</name>
    <dbReference type="NCBI Taxonomy" id="60520"/>
    <lineage>
        <taxon>Bacteria</taxon>
        <taxon>Bacillati</taxon>
        <taxon>Bacillota</taxon>
        <taxon>Bacilli</taxon>
        <taxon>Lactobacillales</taxon>
        <taxon>Lactobacillaceae</taxon>
        <taxon>Lactiplantibacillus</taxon>
    </lineage>
</organism>
<comment type="function">
    <text evidence="1">Involved in the transposition of the insertion sequence.</text>
</comment>
<evidence type="ECO:0000313" key="3">
    <source>
        <dbReference type="EMBL" id="TBX30881.1"/>
    </source>
</evidence>
<gene>
    <name evidence="3" type="ORF">EUZ87_17325</name>
</gene>
<evidence type="ECO:0000256" key="1">
    <source>
        <dbReference type="ARBA" id="ARBA00002286"/>
    </source>
</evidence>
<dbReference type="PROSITE" id="PS50994">
    <property type="entry name" value="INTEGRASE"/>
    <property type="match status" value="1"/>
</dbReference>
<dbReference type="InterPro" id="IPR048020">
    <property type="entry name" value="Transpos_IS3"/>
</dbReference>
<evidence type="ECO:0000259" key="2">
    <source>
        <dbReference type="PROSITE" id="PS50994"/>
    </source>
</evidence>
<dbReference type="Pfam" id="PF00665">
    <property type="entry name" value="rve"/>
    <property type="match status" value="1"/>
</dbReference>
<comment type="caution">
    <text evidence="3">The sequence shown here is derived from an EMBL/GenBank/DDBJ whole genome shotgun (WGS) entry which is preliminary data.</text>
</comment>
<dbReference type="NCBIfam" id="NF033516">
    <property type="entry name" value="transpos_IS3"/>
    <property type="match status" value="1"/>
</dbReference>
<dbReference type="Proteomes" id="UP000292648">
    <property type="component" value="Unassembled WGS sequence"/>
</dbReference>
<protein>
    <submittedName>
        <fullName evidence="3">IS3 family transposase</fullName>
    </submittedName>
</protein>
<accession>A0A4Q9XX88</accession>
<name>A0A4Q9XX88_9LACO</name>
<dbReference type="Gene3D" id="3.30.420.10">
    <property type="entry name" value="Ribonuclease H-like superfamily/Ribonuclease H"/>
    <property type="match status" value="1"/>
</dbReference>
<dbReference type="SUPFAM" id="SSF53098">
    <property type="entry name" value="Ribonuclease H-like"/>
    <property type="match status" value="1"/>
</dbReference>
<reference evidence="3 4" key="1">
    <citation type="submission" date="2019-01" db="EMBL/GenBank/DDBJ databases">
        <title>Draft genome sequence of Lactobacillus paraplantarum OSY-TC318, a Producer of the novel lantibiotic Paraplantaracin TC318.</title>
        <authorList>
            <person name="Hussein W.E."/>
            <person name="Huang E."/>
            <person name="Yousef A.E."/>
        </authorList>
    </citation>
    <scope>NUCLEOTIDE SEQUENCE [LARGE SCALE GENOMIC DNA]</scope>
    <source>
        <strain evidence="3 4">OSY-TC318</strain>
    </source>
</reference>
<dbReference type="InterPro" id="IPR036397">
    <property type="entry name" value="RNaseH_sf"/>
</dbReference>
<dbReference type="InterPro" id="IPR025948">
    <property type="entry name" value="HTH-like_dom"/>
</dbReference>
<dbReference type="EMBL" id="SEHH01000277">
    <property type="protein sequence ID" value="TBX30881.1"/>
    <property type="molecule type" value="Genomic_DNA"/>
</dbReference>